<dbReference type="InterPro" id="IPR047114">
    <property type="entry name" value="YciF"/>
</dbReference>
<dbReference type="InterPro" id="IPR010287">
    <property type="entry name" value="DUF892_YciF-like"/>
</dbReference>
<dbReference type="RefSeq" id="WP_345067628.1">
    <property type="nucleotide sequence ID" value="NZ_BAABGR010000021.1"/>
</dbReference>
<dbReference type="PANTHER" id="PTHR30565:SF9">
    <property type="entry name" value="PROTEIN YCIF"/>
    <property type="match status" value="1"/>
</dbReference>
<keyword evidence="3" id="KW-1185">Reference proteome</keyword>
<accession>A0ABP8R3J1</accession>
<gene>
    <name evidence="2" type="ORF">GCM10023173_17690</name>
</gene>
<organism evidence="2 3">
    <name type="scientific">Sphingobacterium thermophilum</name>
    <dbReference type="NCBI Taxonomy" id="768534"/>
    <lineage>
        <taxon>Bacteria</taxon>
        <taxon>Pseudomonadati</taxon>
        <taxon>Bacteroidota</taxon>
        <taxon>Sphingobacteriia</taxon>
        <taxon>Sphingobacteriales</taxon>
        <taxon>Sphingobacteriaceae</taxon>
        <taxon>Sphingobacterium</taxon>
    </lineage>
</organism>
<evidence type="ECO:0000256" key="1">
    <source>
        <dbReference type="SAM" id="Coils"/>
    </source>
</evidence>
<proteinExistence type="predicted"/>
<name>A0ABP8R3J1_9SPHI</name>
<dbReference type="SUPFAM" id="SSF47240">
    <property type="entry name" value="Ferritin-like"/>
    <property type="match status" value="1"/>
</dbReference>
<dbReference type="Gene3D" id="1.20.1260.10">
    <property type="match status" value="1"/>
</dbReference>
<keyword evidence="1" id="KW-0175">Coiled coil</keyword>
<evidence type="ECO:0000313" key="2">
    <source>
        <dbReference type="EMBL" id="GAA4517313.1"/>
    </source>
</evidence>
<comment type="caution">
    <text evidence="2">The sequence shown here is derived from an EMBL/GenBank/DDBJ whole genome shotgun (WGS) entry which is preliminary data.</text>
</comment>
<dbReference type="CDD" id="cd07909">
    <property type="entry name" value="YciF"/>
    <property type="match status" value="1"/>
</dbReference>
<dbReference type="PANTHER" id="PTHR30565">
    <property type="entry name" value="PROTEIN YCIF"/>
    <property type="match status" value="1"/>
</dbReference>
<dbReference type="InterPro" id="IPR009078">
    <property type="entry name" value="Ferritin-like_SF"/>
</dbReference>
<reference evidence="3" key="1">
    <citation type="journal article" date="2019" name="Int. J. Syst. Evol. Microbiol.">
        <title>The Global Catalogue of Microorganisms (GCM) 10K type strain sequencing project: providing services to taxonomists for standard genome sequencing and annotation.</title>
        <authorList>
            <consortium name="The Broad Institute Genomics Platform"/>
            <consortium name="The Broad Institute Genome Sequencing Center for Infectious Disease"/>
            <person name="Wu L."/>
            <person name="Ma J."/>
        </authorList>
    </citation>
    <scope>NUCLEOTIDE SEQUENCE [LARGE SCALE GENOMIC DNA]</scope>
    <source>
        <strain evidence="3">JCM 17858</strain>
    </source>
</reference>
<dbReference type="Proteomes" id="UP001500394">
    <property type="component" value="Unassembled WGS sequence"/>
</dbReference>
<sequence>MARSKQENMKNAHLHELFVDALKDMLGAERQLLKGLKKMSQAAQSENLKDAFDTHYQQTEQQIENLKEVFANLDIPARGKKCKAMEGLLEEADEIAEEFEDSPEVLDAALIAAAQKVEHYEIASYGCLVTYADLMEHEEAASILKSILDEEKETDQLLTQIAMGEANMGASSSKKNSKK</sequence>
<dbReference type="InterPro" id="IPR012347">
    <property type="entry name" value="Ferritin-like"/>
</dbReference>
<evidence type="ECO:0000313" key="3">
    <source>
        <dbReference type="Proteomes" id="UP001500394"/>
    </source>
</evidence>
<protein>
    <submittedName>
        <fullName evidence="2">DUF892 family protein</fullName>
    </submittedName>
</protein>
<dbReference type="EMBL" id="BAABGR010000021">
    <property type="protein sequence ID" value="GAA4517313.1"/>
    <property type="molecule type" value="Genomic_DNA"/>
</dbReference>
<dbReference type="Pfam" id="PF05974">
    <property type="entry name" value="DUF892"/>
    <property type="match status" value="1"/>
</dbReference>
<feature type="coiled-coil region" evidence="1">
    <location>
        <begin position="49"/>
        <end position="102"/>
    </location>
</feature>